<gene>
    <name evidence="3" type="primary">ade_1</name>
    <name evidence="3" type="ORF">EMA8858_01413</name>
</gene>
<dbReference type="RefSeq" id="WP_238805788.1">
    <property type="nucleotide sequence ID" value="NZ_CAKLPY010000001.1"/>
</dbReference>
<dbReference type="InterPro" id="IPR011059">
    <property type="entry name" value="Metal-dep_hydrolase_composite"/>
</dbReference>
<dbReference type="Gene3D" id="3.20.20.140">
    <property type="entry name" value="Metal-dependent hydrolases"/>
    <property type="match status" value="2"/>
</dbReference>
<feature type="signal peptide" evidence="1">
    <location>
        <begin position="1"/>
        <end position="19"/>
    </location>
</feature>
<keyword evidence="1" id="KW-0732">Signal</keyword>
<dbReference type="EC" id="3.5.4.2" evidence="3"/>
<organism evidence="3 4">
    <name type="scientific">Emticicia aquatica</name>
    <dbReference type="NCBI Taxonomy" id="1681835"/>
    <lineage>
        <taxon>Bacteria</taxon>
        <taxon>Pseudomonadati</taxon>
        <taxon>Bacteroidota</taxon>
        <taxon>Cytophagia</taxon>
        <taxon>Cytophagales</taxon>
        <taxon>Leadbetterellaceae</taxon>
        <taxon>Emticicia</taxon>
    </lineage>
</organism>
<dbReference type="Proteomes" id="UP000837932">
    <property type="component" value="Unassembled WGS sequence"/>
</dbReference>
<dbReference type="SUPFAM" id="SSF51556">
    <property type="entry name" value="Metallo-dependent hydrolases"/>
    <property type="match status" value="2"/>
</dbReference>
<name>A0ABN8EQY2_9BACT</name>
<sequence length="1026" mass="113797">MKKSFIYLITLLFSLSAFSQVTFQRNGVYDERPSQYAFKNATIVVDAQTVLDNAMIYIKNGIIESVGKDLQVPSGTVVYDLKGKRIYPSLIDIYADYGLPEIVRPAGGRGFGGAVQLETNKKGAYDWNQAIKPEVDATAEFKVNAAKAEEMRKIGFGSAAVHIADGIVRGTSAFVSYADDKENNVLLKGKVSAHYSLDKGSSTQSYPVSLMGAVALLRQTYYDAEWYKKGGKMQERNLSLEAFNEMQSLPQIYEASDKLGVLRGDKIGKEFGIQYILKGAGDEYQRIDEIKATNSSLIIPLNFPAAYDVEDPFDASMVSLTEMKHWEMAPANASFLAKAGINFALTTASIKNKGDFWTNLRKAIEFGLPENKALEALTSTPAKLLKVDNLVGSLKKGMIANFIITSENLFSKDNIIYENWIQGKRYILNDMNVTDIRGNYTLNIGEKNNFKLNISGKIDKPEYQFISNDTIKTTPKVSRLSDLFTITTKLDKKDANETRLTGYYDGKNFKGDAILGDGVQVKWEALFKEDAKADVAKKDTTKAKTPQVGQLIFPFTAYGNAQKPQQETMLIKNATVWTNEKEGIIENTDILLQNGKIAQVGKNLVAPTGAKTIDGTGKHLTNGIFDEHSHIALFSINEGQTVSSEVRQEDALNSEDINIYRQLAGGVTSSQLLHGSADCIGGQSALIKLKWGENPNNLLIKGADGFIKFALGENVKNGNNPTPSARFPQTRMGVEQVYVDAFQRAKEYEKAWKDYNALTNKSGVTPPRKEIELDALVEILNKKRFITCHSYVQSEINMLMKVAESFNFNINTFTHILEGYKVADKMKAHGVNASSFSDWWAYKMEVKDAIPHNAAILTKMGVTTAINSDDAEMARRLNQEAAKTVLYGGMSEEEAWKMVTLNPAKMLHLDNRLGSIKVGKDADVVLWNNNPLSIYARPEKTIIDGTVYFDIEKDEQTRESLAKERNRIMLKMLAEKSSGNPTQRATPRRNQHIHCDTFLELGATEDCTRCASGGRIFGANLFGGTE</sequence>
<dbReference type="PANTHER" id="PTHR43135:SF3">
    <property type="entry name" value="ALPHA-D-RIBOSE 1-METHYLPHOSPHONATE 5-TRIPHOSPHATE DIPHOSPHATASE"/>
    <property type="match status" value="1"/>
</dbReference>
<proteinExistence type="predicted"/>
<dbReference type="PANTHER" id="PTHR43135">
    <property type="entry name" value="ALPHA-D-RIBOSE 1-METHYLPHOSPHONATE 5-TRIPHOSPHATE DIPHOSPHATASE"/>
    <property type="match status" value="1"/>
</dbReference>
<evidence type="ECO:0000256" key="1">
    <source>
        <dbReference type="SAM" id="SignalP"/>
    </source>
</evidence>
<dbReference type="Gene3D" id="2.30.40.10">
    <property type="entry name" value="Urease, subunit C, domain 1"/>
    <property type="match status" value="1"/>
</dbReference>
<dbReference type="Pfam" id="PF01979">
    <property type="entry name" value="Amidohydro_1"/>
    <property type="match status" value="2"/>
</dbReference>
<dbReference type="GO" id="GO:0000034">
    <property type="term" value="F:adenine deaminase activity"/>
    <property type="evidence" value="ECO:0007669"/>
    <property type="project" value="UniProtKB-EC"/>
</dbReference>
<feature type="chain" id="PRO_5045823195" evidence="1">
    <location>
        <begin position="20"/>
        <end position="1026"/>
    </location>
</feature>
<evidence type="ECO:0000313" key="3">
    <source>
        <dbReference type="EMBL" id="CAH0995292.1"/>
    </source>
</evidence>
<keyword evidence="3" id="KW-0378">Hydrolase</keyword>
<accession>A0ABN8EQY2</accession>
<dbReference type="InterPro" id="IPR006680">
    <property type="entry name" value="Amidohydro-rel"/>
</dbReference>
<dbReference type="InterPro" id="IPR032466">
    <property type="entry name" value="Metal_Hydrolase"/>
</dbReference>
<evidence type="ECO:0000259" key="2">
    <source>
        <dbReference type="Pfam" id="PF01979"/>
    </source>
</evidence>
<feature type="domain" description="Amidohydrolase-related" evidence="2">
    <location>
        <begin position="336"/>
        <end position="423"/>
    </location>
</feature>
<reference evidence="3" key="1">
    <citation type="submission" date="2021-12" db="EMBL/GenBank/DDBJ databases">
        <authorList>
            <person name="Rodrigo-Torres L."/>
            <person name="Arahal R. D."/>
            <person name="Lucena T."/>
        </authorList>
    </citation>
    <scope>NUCLEOTIDE SEQUENCE</scope>
    <source>
        <strain evidence="3">CECT 8858</strain>
    </source>
</reference>
<protein>
    <submittedName>
        <fullName evidence="3">Adenine deaminase</fullName>
        <ecNumber evidence="3">3.5.4.2</ecNumber>
    </submittedName>
</protein>
<comment type="caution">
    <text evidence="3">The sequence shown here is derived from an EMBL/GenBank/DDBJ whole genome shotgun (WGS) entry which is preliminary data.</text>
</comment>
<dbReference type="InterPro" id="IPR051781">
    <property type="entry name" value="Metallo-dep_Hydrolase"/>
</dbReference>
<dbReference type="EMBL" id="CAKLPY010000001">
    <property type="protein sequence ID" value="CAH0995292.1"/>
    <property type="molecule type" value="Genomic_DNA"/>
</dbReference>
<dbReference type="SUPFAM" id="SSF51338">
    <property type="entry name" value="Composite domain of metallo-dependent hydrolases"/>
    <property type="match status" value="2"/>
</dbReference>
<keyword evidence="4" id="KW-1185">Reference proteome</keyword>
<feature type="domain" description="Amidohydrolase-related" evidence="2">
    <location>
        <begin position="853"/>
        <end position="945"/>
    </location>
</feature>
<evidence type="ECO:0000313" key="4">
    <source>
        <dbReference type="Proteomes" id="UP000837932"/>
    </source>
</evidence>